<reference evidence="2 3" key="1">
    <citation type="submission" date="2024-03" db="EMBL/GenBank/DDBJ databases">
        <title>Aureococcus anophagefferens CCMP1851 and Kratosvirus quantuckense: Draft genome of a second virus-susceptible host strain in the model system.</title>
        <authorList>
            <person name="Chase E."/>
            <person name="Truchon A.R."/>
            <person name="Schepens W."/>
            <person name="Wilhelm S.W."/>
        </authorList>
    </citation>
    <scope>NUCLEOTIDE SEQUENCE [LARGE SCALE GENOMIC DNA]</scope>
    <source>
        <strain evidence="2 3">CCMP1851</strain>
    </source>
</reference>
<sequence length="99" mass="10893">MPAPWPAAPACKNEGRPNAERKPCKKADGCEWKRGQCMASSGTSCKKQKKEKQCTKAAGCAWNAKKEKCADCAKQKKASKCKRAGCKWKKSKEKCLAKK</sequence>
<evidence type="ECO:0000313" key="2">
    <source>
        <dbReference type="EMBL" id="KAK7253523.1"/>
    </source>
</evidence>
<accession>A0ABR1GCQ3</accession>
<feature type="compositionally biased region" description="Basic and acidic residues" evidence="1">
    <location>
        <begin position="13"/>
        <end position="22"/>
    </location>
</feature>
<proteinExistence type="predicted"/>
<protein>
    <submittedName>
        <fullName evidence="2">Uncharacterized protein</fullName>
    </submittedName>
</protein>
<dbReference type="Proteomes" id="UP001363151">
    <property type="component" value="Unassembled WGS sequence"/>
</dbReference>
<organism evidence="2 3">
    <name type="scientific">Aureococcus anophagefferens</name>
    <name type="common">Harmful bloom alga</name>
    <dbReference type="NCBI Taxonomy" id="44056"/>
    <lineage>
        <taxon>Eukaryota</taxon>
        <taxon>Sar</taxon>
        <taxon>Stramenopiles</taxon>
        <taxon>Ochrophyta</taxon>
        <taxon>Pelagophyceae</taxon>
        <taxon>Pelagomonadales</taxon>
        <taxon>Pelagomonadaceae</taxon>
        <taxon>Aureococcus</taxon>
    </lineage>
</organism>
<evidence type="ECO:0000256" key="1">
    <source>
        <dbReference type="SAM" id="MobiDB-lite"/>
    </source>
</evidence>
<feature type="region of interest" description="Disordered" evidence="1">
    <location>
        <begin position="1"/>
        <end position="22"/>
    </location>
</feature>
<gene>
    <name evidence="2" type="ORF">SO694_000011031</name>
</gene>
<dbReference type="EMBL" id="JBBJCI010000035">
    <property type="protein sequence ID" value="KAK7253523.1"/>
    <property type="molecule type" value="Genomic_DNA"/>
</dbReference>
<keyword evidence="3" id="KW-1185">Reference proteome</keyword>
<name>A0ABR1GCQ3_AURAN</name>
<comment type="caution">
    <text evidence="2">The sequence shown here is derived from an EMBL/GenBank/DDBJ whole genome shotgun (WGS) entry which is preliminary data.</text>
</comment>
<evidence type="ECO:0000313" key="3">
    <source>
        <dbReference type="Proteomes" id="UP001363151"/>
    </source>
</evidence>